<comment type="caution">
    <text evidence="2">The sequence shown here is derived from an EMBL/GenBank/DDBJ whole genome shotgun (WGS) entry which is preliminary data.</text>
</comment>
<organism evidence="2">
    <name type="scientific">human gut metagenome</name>
    <dbReference type="NCBI Taxonomy" id="408170"/>
    <lineage>
        <taxon>unclassified sequences</taxon>
        <taxon>metagenomes</taxon>
        <taxon>organismal metagenomes</taxon>
    </lineage>
</organism>
<name>W1XQA1_9ZZZZ</name>
<reference evidence="2" key="1">
    <citation type="submission" date="2013-12" db="EMBL/GenBank/DDBJ databases">
        <title>A Varibaculum cambriense genome reconstructed from a premature infant gut community with otherwise low bacterial novelty that shifts toward anaerobic metabolism during the third week of life.</title>
        <authorList>
            <person name="Brown C.T."/>
            <person name="Sharon I."/>
            <person name="Thomas B.C."/>
            <person name="Castelle C.J."/>
            <person name="Morowitz M.J."/>
            <person name="Banfield J.F."/>
        </authorList>
    </citation>
    <scope>NUCLEOTIDE SEQUENCE</scope>
</reference>
<proteinExistence type="predicted"/>
<feature type="region of interest" description="Disordered" evidence="1">
    <location>
        <begin position="26"/>
        <end position="66"/>
    </location>
</feature>
<gene>
    <name evidence="2" type="ORF">Q604_UNBC12983G0001</name>
</gene>
<sequence>MMAEINKDVLRSIILDVLQEMGGVHEAPQFKASVGESTTSSAAPRHEDPTGDDSWLQTGGPAQPGT</sequence>
<dbReference type="EMBL" id="AZMM01012983">
    <property type="protein sequence ID" value="ETJ32563.1"/>
    <property type="molecule type" value="Genomic_DNA"/>
</dbReference>
<evidence type="ECO:0000313" key="2">
    <source>
        <dbReference type="EMBL" id="ETJ32563.1"/>
    </source>
</evidence>
<dbReference type="AlphaFoldDB" id="W1XQA1"/>
<protein>
    <submittedName>
        <fullName evidence="2">Glycerol dehydratase, medium subunit</fullName>
    </submittedName>
</protein>
<feature type="non-terminal residue" evidence="2">
    <location>
        <position position="66"/>
    </location>
</feature>
<accession>W1XQA1</accession>
<evidence type="ECO:0000256" key="1">
    <source>
        <dbReference type="SAM" id="MobiDB-lite"/>
    </source>
</evidence>